<keyword evidence="1" id="KW-0040">ANK repeat</keyword>
<dbReference type="AlphaFoldDB" id="A0AAW9FJP9"/>
<accession>A0AAW9FJP9</accession>
<dbReference type="RefSeq" id="WP_320203321.1">
    <property type="nucleotide sequence ID" value="NZ_CP192783.1"/>
</dbReference>
<comment type="caution">
    <text evidence="2">The sequence shown here is derived from an EMBL/GenBank/DDBJ whole genome shotgun (WGS) entry which is preliminary data.</text>
</comment>
<dbReference type="SUPFAM" id="SSF48403">
    <property type="entry name" value="Ankyrin repeat"/>
    <property type="match status" value="1"/>
</dbReference>
<organism evidence="2">
    <name type="scientific">Agrobacterium rosae</name>
    <dbReference type="NCBI Taxonomy" id="1972867"/>
    <lineage>
        <taxon>Bacteria</taxon>
        <taxon>Pseudomonadati</taxon>
        <taxon>Pseudomonadota</taxon>
        <taxon>Alphaproteobacteria</taxon>
        <taxon>Hyphomicrobiales</taxon>
        <taxon>Rhizobiaceae</taxon>
        <taxon>Rhizobium/Agrobacterium group</taxon>
        <taxon>Agrobacterium</taxon>
    </lineage>
</organism>
<gene>
    <name evidence="2" type="ORF">RMR22_20500</name>
</gene>
<feature type="repeat" description="ANK" evidence="1">
    <location>
        <begin position="107"/>
        <end position="139"/>
    </location>
</feature>
<sequence length="210" mass="23827">MTLTQKDQHILHNWEEMFLLGDHSNDEFCINVFRNEIMDDDIPVLFSCISNIAALKFLDTNGVNLLQRSLDGSTLLMEKTPEFDDDAYRWLVEKFKNHKALDLADDEGITPLSTMIKFGQLDKARILLENGASVDSYAEISRYGGSRLDIPTQAINCVALGKSDNQDTAISALKLLRDFGYTANAQQKQDFLERTKAQKPKVHEWISLNL</sequence>
<dbReference type="Gene3D" id="1.25.40.20">
    <property type="entry name" value="Ankyrin repeat-containing domain"/>
    <property type="match status" value="1"/>
</dbReference>
<reference evidence="2" key="1">
    <citation type="journal article" date="2023" name="Phytobiomes J">
        <title>Deciphering the key players within the bacterial microbiota associated with aerial crown gall tumors on rhododendron: Insights into the gallobiome.</title>
        <authorList>
            <person name="Kuzmanovic N."/>
            <person name="Nesme J."/>
            <person name="Wolf J."/>
            <person name="Neumann-Schaal M."/>
            <person name="Petersen J."/>
            <person name="Fernandez-Gnecco G."/>
            <person name="Sproeer C."/>
            <person name="Bunk B."/>
            <person name="Overmann J."/>
            <person name="Sorensen S.J."/>
            <person name="Idczak E."/>
            <person name="Smalla K."/>
        </authorList>
    </citation>
    <scope>NUCLEOTIDE SEQUENCE</scope>
    <source>
        <strain evidence="2">Rho-11.1</strain>
    </source>
</reference>
<evidence type="ECO:0000256" key="1">
    <source>
        <dbReference type="PROSITE-ProRule" id="PRU00023"/>
    </source>
</evidence>
<dbReference type="InterPro" id="IPR002110">
    <property type="entry name" value="Ankyrin_rpt"/>
</dbReference>
<protein>
    <submittedName>
        <fullName evidence="2">Ankyrin repeat domain-containing protein</fullName>
    </submittedName>
</protein>
<dbReference type="InterPro" id="IPR036770">
    <property type="entry name" value="Ankyrin_rpt-contain_sf"/>
</dbReference>
<name>A0AAW9FJP9_9HYPH</name>
<dbReference type="PROSITE" id="PS50088">
    <property type="entry name" value="ANK_REPEAT"/>
    <property type="match status" value="1"/>
</dbReference>
<dbReference type="PROSITE" id="PS50297">
    <property type="entry name" value="ANK_REP_REGION"/>
    <property type="match status" value="1"/>
</dbReference>
<proteinExistence type="predicted"/>
<dbReference type="EMBL" id="JAVRAF010000009">
    <property type="protein sequence ID" value="MDX8304643.1"/>
    <property type="molecule type" value="Genomic_DNA"/>
</dbReference>
<evidence type="ECO:0000313" key="2">
    <source>
        <dbReference type="EMBL" id="MDX8304643.1"/>
    </source>
</evidence>